<dbReference type="InterPro" id="IPR036291">
    <property type="entry name" value="NAD(P)-bd_dom_sf"/>
</dbReference>
<reference evidence="4" key="1">
    <citation type="journal article" date="2020" name="Microbiol. Resour. Announc.">
        <title>Complete Genome Sequence of Geobacillus sp. Strain E55-1, Isolated from Mine Geyser in Japan.</title>
        <authorList>
            <person name="Miyazaki K."/>
            <person name="Hase E."/>
            <person name="Tokito N."/>
        </authorList>
    </citation>
    <scope>NUCLEOTIDE SEQUENCE [LARGE SCALE GENOMIC DNA]</scope>
    <source>
        <strain evidence="4">E55-1</strain>
    </source>
</reference>
<dbReference type="GO" id="GO:0006631">
    <property type="term" value="P:fatty acid metabolic process"/>
    <property type="evidence" value="ECO:0007669"/>
    <property type="project" value="InterPro"/>
</dbReference>
<dbReference type="EMBL" id="AP022557">
    <property type="protein sequence ID" value="BBW96583.1"/>
    <property type="molecule type" value="Genomic_DNA"/>
</dbReference>
<dbReference type="Gene3D" id="3.40.50.720">
    <property type="entry name" value="NAD(P)-binding Rossmann-like Domain"/>
    <property type="match status" value="1"/>
</dbReference>
<evidence type="ECO:0000313" key="3">
    <source>
        <dbReference type="EMBL" id="BBW96583.1"/>
    </source>
</evidence>
<proteinExistence type="inferred from homology"/>
<dbReference type="SUPFAM" id="SSF51735">
    <property type="entry name" value="NAD(P)-binding Rossmann-fold domains"/>
    <property type="match status" value="1"/>
</dbReference>
<sequence>MAETIAVIGAGVMGSGIAQTAAMAGKTVHFYDVSETALQNGLASVEKSLRRFVKAGQLSEQEAEAALGRIRPATGSARRSFCASSLKPGI</sequence>
<dbReference type="GO" id="GO:0016491">
    <property type="term" value="F:oxidoreductase activity"/>
    <property type="evidence" value="ECO:0007669"/>
    <property type="project" value="TreeGrafter"/>
</dbReference>
<dbReference type="Pfam" id="PF02737">
    <property type="entry name" value="3HCDH_N"/>
    <property type="match status" value="1"/>
</dbReference>
<accession>A0A679FL02</accession>
<dbReference type="PANTHER" id="PTHR48075">
    <property type="entry name" value="3-HYDROXYACYL-COA DEHYDROGENASE FAMILY PROTEIN"/>
    <property type="match status" value="1"/>
</dbReference>
<organism evidence="3 4">
    <name type="scientific">Geobacillus subterraneus</name>
    <dbReference type="NCBI Taxonomy" id="129338"/>
    <lineage>
        <taxon>Bacteria</taxon>
        <taxon>Bacillati</taxon>
        <taxon>Bacillota</taxon>
        <taxon>Bacilli</taxon>
        <taxon>Bacillales</taxon>
        <taxon>Anoxybacillaceae</taxon>
        <taxon>Geobacillus</taxon>
    </lineage>
</organism>
<evidence type="ECO:0000259" key="2">
    <source>
        <dbReference type="Pfam" id="PF02737"/>
    </source>
</evidence>
<protein>
    <recommendedName>
        <fullName evidence="2">3-hydroxyacyl-CoA dehydrogenase NAD binding domain-containing protein</fullName>
    </recommendedName>
</protein>
<name>A0A679FL02_9BACL</name>
<evidence type="ECO:0000256" key="1">
    <source>
        <dbReference type="ARBA" id="ARBA00009463"/>
    </source>
</evidence>
<gene>
    <name evidence="3" type="ORF">GsuE55_14160</name>
</gene>
<dbReference type="InterPro" id="IPR006176">
    <property type="entry name" value="3-OHacyl-CoA_DH_NAD-bd"/>
</dbReference>
<dbReference type="Proteomes" id="UP000501421">
    <property type="component" value="Chromosome"/>
</dbReference>
<feature type="domain" description="3-hydroxyacyl-CoA dehydrogenase NAD binding" evidence="2">
    <location>
        <begin position="4"/>
        <end position="76"/>
    </location>
</feature>
<dbReference type="PANTHER" id="PTHR48075:SF5">
    <property type="entry name" value="3-HYDROXYBUTYRYL-COA DEHYDROGENASE"/>
    <property type="match status" value="1"/>
</dbReference>
<dbReference type="GO" id="GO:0070403">
    <property type="term" value="F:NAD+ binding"/>
    <property type="evidence" value="ECO:0007669"/>
    <property type="project" value="InterPro"/>
</dbReference>
<dbReference type="AlphaFoldDB" id="A0A679FL02"/>
<comment type="similarity">
    <text evidence="1">Belongs to the 3-hydroxyacyl-CoA dehydrogenase family.</text>
</comment>
<evidence type="ECO:0000313" key="4">
    <source>
        <dbReference type="Proteomes" id="UP000501421"/>
    </source>
</evidence>
<keyword evidence="4" id="KW-1185">Reference proteome</keyword>